<dbReference type="Proteomes" id="UP000319143">
    <property type="component" value="Unassembled WGS sequence"/>
</dbReference>
<protein>
    <submittedName>
        <fullName evidence="1">Uncharacterized protein</fullName>
    </submittedName>
</protein>
<dbReference type="EMBL" id="SJPV01000005">
    <property type="protein sequence ID" value="TWU37238.1"/>
    <property type="molecule type" value="Genomic_DNA"/>
</dbReference>
<proteinExistence type="predicted"/>
<evidence type="ECO:0000313" key="2">
    <source>
        <dbReference type="Proteomes" id="UP000319143"/>
    </source>
</evidence>
<reference evidence="1 2" key="1">
    <citation type="submission" date="2019-02" db="EMBL/GenBank/DDBJ databases">
        <title>Deep-cultivation of Planctomycetes and their phenomic and genomic characterization uncovers novel biology.</title>
        <authorList>
            <person name="Wiegand S."/>
            <person name="Jogler M."/>
            <person name="Boedeker C."/>
            <person name="Pinto D."/>
            <person name="Vollmers J."/>
            <person name="Rivas-Marin E."/>
            <person name="Kohn T."/>
            <person name="Peeters S.H."/>
            <person name="Heuer A."/>
            <person name="Rast P."/>
            <person name="Oberbeckmann S."/>
            <person name="Bunk B."/>
            <person name="Jeske O."/>
            <person name="Meyerdierks A."/>
            <person name="Storesund J.E."/>
            <person name="Kallscheuer N."/>
            <person name="Luecker S."/>
            <person name="Lage O.M."/>
            <person name="Pohl T."/>
            <person name="Merkel B.J."/>
            <person name="Hornburger P."/>
            <person name="Mueller R.-W."/>
            <person name="Bruemmer F."/>
            <person name="Labrenz M."/>
            <person name="Spormann A.M."/>
            <person name="Op Den Camp H."/>
            <person name="Overmann J."/>
            <person name="Amann R."/>
            <person name="Jetten M.S.M."/>
            <person name="Mascher T."/>
            <person name="Medema M.H."/>
            <person name="Devos D.P."/>
            <person name="Kaster A.-K."/>
            <person name="Ovreas L."/>
            <person name="Rohde M."/>
            <person name="Galperin M.Y."/>
            <person name="Jogler C."/>
        </authorList>
    </citation>
    <scope>NUCLEOTIDE SEQUENCE [LARGE SCALE GENOMIC DNA]</scope>
    <source>
        <strain evidence="1 2">Poly41</strain>
    </source>
</reference>
<dbReference type="AlphaFoldDB" id="A0A5C6DKE9"/>
<organism evidence="1 2">
    <name type="scientific">Novipirellula artificiosorum</name>
    <dbReference type="NCBI Taxonomy" id="2528016"/>
    <lineage>
        <taxon>Bacteria</taxon>
        <taxon>Pseudomonadati</taxon>
        <taxon>Planctomycetota</taxon>
        <taxon>Planctomycetia</taxon>
        <taxon>Pirellulales</taxon>
        <taxon>Pirellulaceae</taxon>
        <taxon>Novipirellula</taxon>
    </lineage>
</organism>
<keyword evidence="2" id="KW-1185">Reference proteome</keyword>
<name>A0A5C6DKE9_9BACT</name>
<sequence>MYLIRKIHGRALPDRRMTRIVAPLHSLRSNMKPICFLLVLASFVPFAQATTTWDGRHSTDKIEVTVVYFVPSDRQPLPDWRDRVDYYCRRIELFHQREFGSQSLMKTIALAEPFFSEHTTEQLRAGDANSIFFQTLREADRRLEFAKDESKAFRILLVLSDINWRPLDDFYRLHPKQDGTLEFEGNLNQGQHFPGAASGGARATYLANRGVGWGLVSGDGWRVPYRGCDCVIYHEGCGHTVGLPHPEPGNGSVMSLGQYNGWLSESWLDKDQKSRMQWHPEPIAATPQLELFTRFRALPDPMVPAPDQDVNLRLDWPDGVHVDSLRVRLQTAINGAWIERPQQWADDAPKLASLGRFDRPTPVSYRVDATLAGGERVELWGYFQVRNDPAHNPQPIALSQDLVVPVGKATAPPSRSTVLRSTQPGNVFDLLDRLDPIQCWQVGQWTHQDGKLESSKAYGVRIELPYTPPEEYRMTLIVEPLDPPTGLILGQRSGDRRFLTLLGFGKQENTMSAIENVAGRNVGNETTWTGAVLQQGRLSQIIVTVRKNGVRVQIDGGQIIDWQGKRDDLSLDDYWSTPDRSKLFLGAYDCRYRFHRLDVEPL</sequence>
<evidence type="ECO:0000313" key="1">
    <source>
        <dbReference type="EMBL" id="TWU37238.1"/>
    </source>
</evidence>
<accession>A0A5C6DKE9</accession>
<gene>
    <name evidence="1" type="ORF">Poly41_33670</name>
</gene>
<comment type="caution">
    <text evidence="1">The sequence shown here is derived from an EMBL/GenBank/DDBJ whole genome shotgun (WGS) entry which is preliminary data.</text>
</comment>